<dbReference type="InterPro" id="IPR021139">
    <property type="entry name" value="NYN"/>
</dbReference>
<accession>A0A0G1N5P5</accession>
<feature type="domain" description="NYN" evidence="1">
    <location>
        <begin position="182"/>
        <end position="243"/>
    </location>
</feature>
<protein>
    <recommendedName>
        <fullName evidence="1">NYN domain-containing protein</fullName>
    </recommendedName>
</protein>
<dbReference type="GO" id="GO:0004540">
    <property type="term" value="F:RNA nuclease activity"/>
    <property type="evidence" value="ECO:0007669"/>
    <property type="project" value="InterPro"/>
</dbReference>
<evidence type="ECO:0000313" key="2">
    <source>
        <dbReference type="EMBL" id="KKU15859.1"/>
    </source>
</evidence>
<dbReference type="PANTHER" id="PTHR35458">
    <property type="entry name" value="SLR0755 PROTEIN"/>
    <property type="match status" value="1"/>
</dbReference>
<dbReference type="EMBL" id="LCLJ01000001">
    <property type="protein sequence ID" value="KKU15859.1"/>
    <property type="molecule type" value="Genomic_DNA"/>
</dbReference>
<name>A0A0G1N5P5_9BACT</name>
<organism evidence="2 3">
    <name type="scientific">Candidatus Jorgensenbacteria bacterium GW2011_GWA2_45_9</name>
    <dbReference type="NCBI Taxonomy" id="1618663"/>
    <lineage>
        <taxon>Bacteria</taxon>
        <taxon>Candidatus Joergenseniibacteriota</taxon>
    </lineage>
</organism>
<feature type="domain" description="NYN" evidence="1">
    <location>
        <begin position="16"/>
        <end position="107"/>
    </location>
</feature>
<sequence>MNRPDTEQFRFRSLGKTLVIIDWANVYHWKDSLGWEVDPKRLFDYLLSYQEIGIKYFYCSEGALKKLPADFRQVGFNIQSKEGKFVPVSLEKSYFKKIIKELFDVLDNIKTTNSEIATKLYELREKIESRLADRAPDFDTDGNVQGEYLPYSLEDAKIHGSTYELIEEMDTELKKLNDNIVDLQKHLSQPVMRLKCDFDVEIARDVFNLSNDFEHLILFSGDGDFAALADDLISKGKRVTVVFGGEHLGKEYKVRKGLFLCTVNNLRSEISRQNNIPEDFSSGRDSFIVAKDKQKSQ</sequence>
<dbReference type="Proteomes" id="UP000034727">
    <property type="component" value="Unassembled WGS sequence"/>
</dbReference>
<evidence type="ECO:0000259" key="1">
    <source>
        <dbReference type="Pfam" id="PF01936"/>
    </source>
</evidence>
<dbReference type="Gene3D" id="3.40.50.1010">
    <property type="entry name" value="5'-nuclease"/>
    <property type="match status" value="1"/>
</dbReference>
<dbReference type="Pfam" id="PF01936">
    <property type="entry name" value="NYN"/>
    <property type="match status" value="2"/>
</dbReference>
<gene>
    <name evidence="2" type="ORF">UX22_C0001G0001</name>
</gene>
<dbReference type="InterPro" id="IPR047140">
    <property type="entry name" value="LabA"/>
</dbReference>
<dbReference type="PANTHER" id="PTHR35458:SF2">
    <property type="entry name" value="SLR0755 PROTEIN"/>
    <property type="match status" value="1"/>
</dbReference>
<evidence type="ECO:0000313" key="3">
    <source>
        <dbReference type="Proteomes" id="UP000034727"/>
    </source>
</evidence>
<proteinExistence type="predicted"/>
<dbReference type="AlphaFoldDB" id="A0A0G1N5P5"/>
<comment type="caution">
    <text evidence="2">The sequence shown here is derived from an EMBL/GenBank/DDBJ whole genome shotgun (WGS) entry which is preliminary data.</text>
</comment>
<reference evidence="2 3" key="1">
    <citation type="journal article" date="2015" name="Nature">
        <title>rRNA introns, odd ribosomes, and small enigmatic genomes across a large radiation of phyla.</title>
        <authorList>
            <person name="Brown C.T."/>
            <person name="Hug L.A."/>
            <person name="Thomas B.C."/>
            <person name="Sharon I."/>
            <person name="Castelle C.J."/>
            <person name="Singh A."/>
            <person name="Wilkins M.J."/>
            <person name="Williams K.H."/>
            <person name="Banfield J.F."/>
        </authorList>
    </citation>
    <scope>NUCLEOTIDE SEQUENCE [LARGE SCALE GENOMIC DNA]</scope>
</reference>